<keyword evidence="2" id="KW-1185">Reference proteome</keyword>
<dbReference type="GO" id="GO:0005739">
    <property type="term" value="C:mitochondrion"/>
    <property type="evidence" value="ECO:0007669"/>
    <property type="project" value="TreeGrafter"/>
</dbReference>
<sequence length="288" mass="33287">MKGPEKSLRSLKWCFKESVCETQLLKLNCMVSAQVRPNLRIPSAALHLPSAGDHLLFFNPKTKDLSPDGYFAYQTPRALLQDLSVPQSFKRRMWALGSMRFITPLQIDLKYECLETVRFVKKIKSDYYVGVDRQILECESQLPAVTEFRTLVYTQSRPSSRSGVAPEMAFIPEHSVQLTFQDRDIVRYSALTNNPHRVHLDKLYCRDVEGYEDTIVQGPFVVHSLLKYMHFGLGLSIKAIRYKNTHFMHTGTTVQIYTHRVSIGQWEVEVRDKNREFVYCKASLSVNE</sequence>
<dbReference type="OrthoDB" id="3257538at2759"/>
<dbReference type="PANTHER" id="PTHR28152:SF1">
    <property type="entry name" value="HYDROXYACYL-THIOESTER DEHYDRATASE TYPE 2, MITOCHONDRIAL"/>
    <property type="match status" value="1"/>
</dbReference>
<dbReference type="GO" id="GO:0019171">
    <property type="term" value="F:(3R)-hydroxyacyl-[acyl-carrier-protein] dehydratase activity"/>
    <property type="evidence" value="ECO:0007669"/>
    <property type="project" value="TreeGrafter"/>
</dbReference>
<accession>A0A1G4KKL5</accession>
<proteinExistence type="predicted"/>
<reference evidence="2" key="1">
    <citation type="submission" date="2016-03" db="EMBL/GenBank/DDBJ databases">
        <authorList>
            <person name="Devillers Hugo."/>
        </authorList>
    </citation>
    <scope>NUCLEOTIDE SEQUENCE [LARGE SCALE GENOMIC DNA]</scope>
</reference>
<dbReference type="SUPFAM" id="SSF54637">
    <property type="entry name" value="Thioesterase/thiol ester dehydrase-isomerase"/>
    <property type="match status" value="1"/>
</dbReference>
<dbReference type="Proteomes" id="UP000189911">
    <property type="component" value="Chromosome G"/>
</dbReference>
<protein>
    <submittedName>
        <fullName evidence="1">LANO_0G16732g1_1</fullName>
    </submittedName>
</protein>
<dbReference type="InterPro" id="IPR052741">
    <property type="entry name" value="Mitochondrial_HTD2"/>
</dbReference>
<dbReference type="AlphaFoldDB" id="A0A1G4KKL5"/>
<dbReference type="EMBL" id="LT598453">
    <property type="protein sequence ID" value="SCV05020.1"/>
    <property type="molecule type" value="Genomic_DNA"/>
</dbReference>
<gene>
    <name evidence="1" type="ORF">LANO_0G16732G</name>
</gene>
<dbReference type="Gene3D" id="3.10.129.10">
    <property type="entry name" value="Hotdog Thioesterase"/>
    <property type="match status" value="1"/>
</dbReference>
<evidence type="ECO:0000313" key="1">
    <source>
        <dbReference type="EMBL" id="SCV05020.1"/>
    </source>
</evidence>
<dbReference type="PANTHER" id="PTHR28152">
    <property type="entry name" value="HYDROXYACYL-THIOESTER DEHYDRATASE TYPE 2, MITOCHONDRIAL"/>
    <property type="match status" value="1"/>
</dbReference>
<evidence type="ECO:0000313" key="2">
    <source>
        <dbReference type="Proteomes" id="UP000189911"/>
    </source>
</evidence>
<organism evidence="1 2">
    <name type="scientific">Lachancea nothofagi CBS 11611</name>
    <dbReference type="NCBI Taxonomy" id="1266666"/>
    <lineage>
        <taxon>Eukaryota</taxon>
        <taxon>Fungi</taxon>
        <taxon>Dikarya</taxon>
        <taxon>Ascomycota</taxon>
        <taxon>Saccharomycotina</taxon>
        <taxon>Saccharomycetes</taxon>
        <taxon>Saccharomycetales</taxon>
        <taxon>Saccharomycetaceae</taxon>
        <taxon>Lachancea</taxon>
    </lineage>
</organism>
<name>A0A1G4KKL5_9SACH</name>
<dbReference type="InterPro" id="IPR029069">
    <property type="entry name" value="HotDog_dom_sf"/>
</dbReference>